<dbReference type="GO" id="GO:0000976">
    <property type="term" value="F:transcription cis-regulatory region binding"/>
    <property type="evidence" value="ECO:0007669"/>
    <property type="project" value="TreeGrafter"/>
</dbReference>
<dbReference type="Pfam" id="PF00440">
    <property type="entry name" value="TetR_N"/>
    <property type="match status" value="1"/>
</dbReference>
<dbReference type="EMBL" id="JAAXOO010000004">
    <property type="protein sequence ID" value="NKY35074.1"/>
    <property type="molecule type" value="Genomic_DNA"/>
</dbReference>
<dbReference type="SUPFAM" id="SSF46689">
    <property type="entry name" value="Homeodomain-like"/>
    <property type="match status" value="1"/>
</dbReference>
<feature type="domain" description="HTH tetR-type" evidence="3">
    <location>
        <begin position="15"/>
        <end position="74"/>
    </location>
</feature>
<dbReference type="RefSeq" id="WP_068043779.1">
    <property type="nucleotide sequence ID" value="NZ_JAAXOO010000004.1"/>
</dbReference>
<evidence type="ECO:0000259" key="3">
    <source>
        <dbReference type="PROSITE" id="PS50977"/>
    </source>
</evidence>
<dbReference type="InterPro" id="IPR050109">
    <property type="entry name" value="HTH-type_TetR-like_transc_reg"/>
</dbReference>
<feature type="DNA-binding region" description="H-T-H motif" evidence="2">
    <location>
        <begin position="37"/>
        <end position="56"/>
    </location>
</feature>
<evidence type="ECO:0000313" key="5">
    <source>
        <dbReference type="Proteomes" id="UP000565715"/>
    </source>
</evidence>
<organism evidence="4 5">
    <name type="scientific">Nocardia speluncae</name>
    <dbReference type="NCBI Taxonomy" id="419477"/>
    <lineage>
        <taxon>Bacteria</taxon>
        <taxon>Bacillati</taxon>
        <taxon>Actinomycetota</taxon>
        <taxon>Actinomycetes</taxon>
        <taxon>Mycobacteriales</taxon>
        <taxon>Nocardiaceae</taxon>
        <taxon>Nocardia</taxon>
    </lineage>
</organism>
<comment type="caution">
    <text evidence="4">The sequence shown here is derived from an EMBL/GenBank/DDBJ whole genome shotgun (WGS) entry which is preliminary data.</text>
</comment>
<dbReference type="PRINTS" id="PR00455">
    <property type="entry name" value="HTHTETR"/>
</dbReference>
<evidence type="ECO:0000256" key="2">
    <source>
        <dbReference type="PROSITE-ProRule" id="PRU00335"/>
    </source>
</evidence>
<dbReference type="AlphaFoldDB" id="A0A846XMX7"/>
<dbReference type="InterPro" id="IPR041669">
    <property type="entry name" value="TetR_C_15"/>
</dbReference>
<dbReference type="InterPro" id="IPR009057">
    <property type="entry name" value="Homeodomain-like_sf"/>
</dbReference>
<accession>A0A846XMX7</accession>
<evidence type="ECO:0000313" key="4">
    <source>
        <dbReference type="EMBL" id="NKY35074.1"/>
    </source>
</evidence>
<dbReference type="PROSITE" id="PS50977">
    <property type="entry name" value="HTH_TETR_2"/>
    <property type="match status" value="1"/>
</dbReference>
<proteinExistence type="predicted"/>
<reference evidence="4 5" key="1">
    <citation type="submission" date="2020-04" db="EMBL/GenBank/DDBJ databases">
        <title>MicrobeNet Type strains.</title>
        <authorList>
            <person name="Nicholson A.C."/>
        </authorList>
    </citation>
    <scope>NUCLEOTIDE SEQUENCE [LARGE SCALE GENOMIC DNA]</scope>
    <source>
        <strain evidence="4 5">DSM 45078</strain>
    </source>
</reference>
<evidence type="ECO:0000256" key="1">
    <source>
        <dbReference type="ARBA" id="ARBA00023125"/>
    </source>
</evidence>
<dbReference type="Pfam" id="PF17918">
    <property type="entry name" value="TetR_C_15"/>
    <property type="match status" value="1"/>
</dbReference>
<dbReference type="InterPro" id="IPR001647">
    <property type="entry name" value="HTH_TetR"/>
</dbReference>
<dbReference type="PANTHER" id="PTHR30055:SF226">
    <property type="entry name" value="HTH-TYPE TRANSCRIPTIONAL REGULATOR PKSA"/>
    <property type="match status" value="1"/>
</dbReference>
<keyword evidence="1 2" id="KW-0238">DNA-binding</keyword>
<name>A0A846XMX7_9NOCA</name>
<keyword evidence="5" id="KW-1185">Reference proteome</keyword>
<dbReference type="Gene3D" id="1.10.357.10">
    <property type="entry name" value="Tetracycline Repressor, domain 2"/>
    <property type="match status" value="1"/>
</dbReference>
<gene>
    <name evidence="4" type="ORF">HGA13_18655</name>
</gene>
<sequence length="199" mass="21972">MSHRTRRSPRQDRSRFTVDTLLEAAAQLFGRDGTATTTNHIAARAGTSIGTLYQYFPDKQAILNALARRHVADATARLGAVLDELRVAEPPFETTLRTVLDVVVDLHRDRPGLHGLMHRMALPAAGELAAVHALEDHLANEIDHHLRRCARGGADPALTARILVHTIDAQVHRVHPRRPLTTDELMTVVEQLTRPVSAP</sequence>
<dbReference type="GO" id="GO:0003700">
    <property type="term" value="F:DNA-binding transcription factor activity"/>
    <property type="evidence" value="ECO:0007669"/>
    <property type="project" value="TreeGrafter"/>
</dbReference>
<dbReference type="Proteomes" id="UP000565715">
    <property type="component" value="Unassembled WGS sequence"/>
</dbReference>
<protein>
    <submittedName>
        <fullName evidence="4">TetR/AcrR family transcriptional regulator</fullName>
    </submittedName>
</protein>
<dbReference type="PANTHER" id="PTHR30055">
    <property type="entry name" value="HTH-TYPE TRANSCRIPTIONAL REGULATOR RUTR"/>
    <property type="match status" value="1"/>
</dbReference>